<evidence type="ECO:0008006" key="6">
    <source>
        <dbReference type="Google" id="ProtNLM"/>
    </source>
</evidence>
<dbReference type="EMBL" id="CP022188">
    <property type="protein sequence ID" value="AWI80211.1"/>
    <property type="molecule type" value="Genomic_DNA"/>
</dbReference>
<evidence type="ECO:0000313" key="5">
    <source>
        <dbReference type="Proteomes" id="UP000244930"/>
    </source>
</evidence>
<name>A0A2U8H2U1_9RHOO</name>
<organism evidence="3 4">
    <name type="scientific">Parazoarcus communis</name>
    <dbReference type="NCBI Taxonomy" id="41977"/>
    <lineage>
        <taxon>Bacteria</taxon>
        <taxon>Pseudomonadati</taxon>
        <taxon>Pseudomonadota</taxon>
        <taxon>Betaproteobacteria</taxon>
        <taxon>Rhodocyclales</taxon>
        <taxon>Zoogloeaceae</taxon>
        <taxon>Parazoarcus</taxon>
    </lineage>
</organism>
<dbReference type="Proteomes" id="UP000244902">
    <property type="component" value="Chromosome"/>
</dbReference>
<keyword evidence="5" id="KW-1185">Reference proteome</keyword>
<dbReference type="EMBL" id="CP022187">
    <property type="protein sequence ID" value="AWI73851.1"/>
    <property type="molecule type" value="Genomic_DNA"/>
</dbReference>
<keyword evidence="1" id="KW-1133">Transmembrane helix</keyword>
<keyword evidence="1" id="KW-0812">Transmembrane</keyword>
<evidence type="ECO:0000313" key="4">
    <source>
        <dbReference type="Proteomes" id="UP000244902"/>
    </source>
</evidence>
<protein>
    <recommendedName>
        <fullName evidence="6">Transmembrane protein</fullName>
    </recommendedName>
</protein>
<dbReference type="Proteomes" id="UP000244930">
    <property type="component" value="Chromosome"/>
</dbReference>
<sequence>MYLIAIAWFYVALLAAISDDTVVGGVLTFVFYGLAPMALFVWLFGTPARRRRQREREAAEDLNDRDDSSAEQ</sequence>
<evidence type="ECO:0000313" key="3">
    <source>
        <dbReference type="EMBL" id="AWI80211.1"/>
    </source>
</evidence>
<reference evidence="3 4" key="1">
    <citation type="submission" date="2017-06" db="EMBL/GenBank/DDBJ databases">
        <title>Azoarcus sp. TSNA42 complete genome sequence.</title>
        <authorList>
            <person name="Woo J.-H."/>
            <person name="Kim H.-S."/>
        </authorList>
    </citation>
    <scope>NUCLEOTIDE SEQUENCE [LARGE SCALE GENOMIC DNA]</scope>
    <source>
        <strain evidence="3 4">TSNA42</strain>
    </source>
</reference>
<dbReference type="RefSeq" id="WP_108947559.1">
    <property type="nucleotide sequence ID" value="NZ_CP022187.1"/>
</dbReference>
<dbReference type="OrthoDB" id="8565731at2"/>
<reference evidence="2 5" key="2">
    <citation type="submission" date="2017-06" db="EMBL/GenBank/DDBJ databases">
        <title>Azoarcus.</title>
        <authorList>
            <person name="Woo J.-H."/>
            <person name="Kim H.-S."/>
        </authorList>
    </citation>
    <scope>NUCLEOTIDE SEQUENCE [LARGE SCALE GENOMIC DNA]</scope>
    <source>
        <strain evidence="2 5">TSPY31</strain>
    </source>
</reference>
<gene>
    <name evidence="2" type="ORF">CEW83_00265</name>
    <name evidence="3" type="ORF">CEW87_13035</name>
</gene>
<evidence type="ECO:0000256" key="1">
    <source>
        <dbReference type="SAM" id="Phobius"/>
    </source>
</evidence>
<keyword evidence="1" id="KW-0472">Membrane</keyword>
<dbReference type="KEGG" id="acom:CEW83_00265"/>
<evidence type="ECO:0000313" key="2">
    <source>
        <dbReference type="EMBL" id="AWI73851.1"/>
    </source>
</evidence>
<proteinExistence type="predicted"/>
<feature type="transmembrane region" description="Helical" evidence="1">
    <location>
        <begin position="28"/>
        <end position="46"/>
    </location>
</feature>
<dbReference type="AlphaFoldDB" id="A0A2U8H2U1"/>
<accession>A0A2U8H2U1</accession>